<gene>
    <name evidence="1" type="ORF">AWM75_02405</name>
</gene>
<reference evidence="1 2" key="1">
    <citation type="journal article" date="2016" name="Genome Announc.">
        <title>Complete Genome Sequences of Aerococcus christensenii CCUG 28831T, Aerococcus sanguinicola CCUG 43001T, Aerococcus urinae CCUG 36881T, Aerococcus urinaeequi CCUG 28094T, Aerococcus urinaehominis CCUG 42038 BT, and Aerococcus viridans CCUG 4311T.</title>
        <authorList>
            <person name="Carkaci D."/>
            <person name="Dargis R."/>
            <person name="Nielsen X.C."/>
            <person name="Skovgaard O."/>
            <person name="Fuursted K."/>
            <person name="Christensen J.J."/>
        </authorList>
    </citation>
    <scope>NUCLEOTIDE SEQUENCE [LARGE SCALE GENOMIC DNA]</scope>
    <source>
        <strain evidence="1 2">CCUG42038B</strain>
    </source>
</reference>
<dbReference type="Gene3D" id="1.10.150.240">
    <property type="entry name" value="Putative phosphatase, domain 2"/>
    <property type="match status" value="1"/>
</dbReference>
<dbReference type="SUPFAM" id="SSF56784">
    <property type="entry name" value="HAD-like"/>
    <property type="match status" value="1"/>
</dbReference>
<dbReference type="RefSeq" id="WP_067977792.1">
    <property type="nucleotide sequence ID" value="NZ_CP014163.1"/>
</dbReference>
<dbReference type="InterPro" id="IPR023198">
    <property type="entry name" value="PGP-like_dom2"/>
</dbReference>
<dbReference type="InterPro" id="IPR023214">
    <property type="entry name" value="HAD_sf"/>
</dbReference>
<dbReference type="CDD" id="cd07505">
    <property type="entry name" value="HAD_BPGM-like"/>
    <property type="match status" value="1"/>
</dbReference>
<dbReference type="InterPro" id="IPR006439">
    <property type="entry name" value="HAD-SF_hydro_IA"/>
</dbReference>
<dbReference type="Pfam" id="PF13419">
    <property type="entry name" value="HAD_2"/>
    <property type="match status" value="1"/>
</dbReference>
<dbReference type="InterPro" id="IPR036412">
    <property type="entry name" value="HAD-like_sf"/>
</dbReference>
<proteinExistence type="predicted"/>
<dbReference type="SFLD" id="SFLDG01129">
    <property type="entry name" value="C1.5:_HAD__Beta-PGM__Phosphata"/>
    <property type="match status" value="1"/>
</dbReference>
<reference evidence="2" key="2">
    <citation type="submission" date="2016-01" db="EMBL/GenBank/DDBJ databases">
        <title>Six Aerococcus type strain genome sequencing and assembly using PacBio and Illumina Hiseq.</title>
        <authorList>
            <person name="Carkaci D."/>
            <person name="Dargis R."/>
            <person name="Nielsen X.C."/>
            <person name="Skovgaard O."/>
            <person name="Fuursted K."/>
            <person name="Christensen J.J."/>
        </authorList>
    </citation>
    <scope>NUCLEOTIDE SEQUENCE [LARGE SCALE GENOMIC DNA]</scope>
    <source>
        <strain evidence="2">CCUG42038B</strain>
    </source>
</reference>
<dbReference type="KEGG" id="auh:AWM75_02405"/>
<dbReference type="SFLD" id="SFLDG01135">
    <property type="entry name" value="C1.5.6:_HAD__Beta-PGM__Phospha"/>
    <property type="match status" value="1"/>
</dbReference>
<evidence type="ECO:0000313" key="1">
    <source>
        <dbReference type="EMBL" id="AMB98914.1"/>
    </source>
</evidence>
<dbReference type="PANTHER" id="PTHR18901:SF38">
    <property type="entry name" value="PSEUDOURIDINE-5'-PHOSPHATASE"/>
    <property type="match status" value="1"/>
</dbReference>
<evidence type="ECO:0000313" key="2">
    <source>
        <dbReference type="Proteomes" id="UP000062260"/>
    </source>
</evidence>
<dbReference type="EMBL" id="CP014163">
    <property type="protein sequence ID" value="AMB98914.1"/>
    <property type="molecule type" value="Genomic_DNA"/>
</dbReference>
<organism evidence="1 2">
    <name type="scientific">Aerococcus urinaehominis</name>
    <dbReference type="NCBI Taxonomy" id="128944"/>
    <lineage>
        <taxon>Bacteria</taxon>
        <taxon>Bacillati</taxon>
        <taxon>Bacillota</taxon>
        <taxon>Bacilli</taxon>
        <taxon>Lactobacillales</taxon>
        <taxon>Aerococcaceae</taxon>
        <taxon>Aerococcus</taxon>
    </lineage>
</organism>
<dbReference type="PANTHER" id="PTHR18901">
    <property type="entry name" value="2-DEOXYGLUCOSE-6-PHOSPHATE PHOSPHATASE 2"/>
    <property type="match status" value="1"/>
</dbReference>
<dbReference type="OrthoDB" id="9797743at2"/>
<keyword evidence="2" id="KW-1185">Reference proteome</keyword>
<protein>
    <submittedName>
        <fullName evidence="1">Uncharacterized protein</fullName>
    </submittedName>
</protein>
<dbReference type="SFLD" id="SFLDS00003">
    <property type="entry name" value="Haloacid_Dehalogenase"/>
    <property type="match status" value="1"/>
</dbReference>
<dbReference type="Proteomes" id="UP000062260">
    <property type="component" value="Chromosome"/>
</dbReference>
<sequence length="214" mass="23687">MKKLVIFDMDGTMFDTERSYFQANQAAFAEHGIDFNQEDYLDFVGKSDEETQLGFAKIAGSPELGDQIFNQAYSHYERLIANSKTQVKSGLMEVLHTLEGQEILCYVATSSRRHIAEQLLKTAGIDYYIDGLITASDVAEPKPAPDIYLACLEQTGLTGDQAIVFEDSSIGVEAAWRAGIEVIMVPDLQAPNDDDLHRTKAIVVDLDDGLPFIN</sequence>
<dbReference type="NCBIfam" id="TIGR01509">
    <property type="entry name" value="HAD-SF-IA-v3"/>
    <property type="match status" value="1"/>
</dbReference>
<dbReference type="Gene3D" id="3.40.50.1000">
    <property type="entry name" value="HAD superfamily/HAD-like"/>
    <property type="match status" value="1"/>
</dbReference>
<name>A0A0X8FKT6_9LACT</name>
<dbReference type="InterPro" id="IPR041492">
    <property type="entry name" value="HAD_2"/>
</dbReference>
<accession>A0A0X8FKT6</accession>
<dbReference type="AlphaFoldDB" id="A0A0X8FKT6"/>
<dbReference type="STRING" id="128944.AWM75_02405"/>